<comment type="caution">
    <text evidence="3">The sequence shown here is derived from an EMBL/GenBank/DDBJ whole genome shotgun (WGS) entry which is preliminary data.</text>
</comment>
<evidence type="ECO:0000313" key="3">
    <source>
        <dbReference type="EMBL" id="RKF19059.1"/>
    </source>
</evidence>
<evidence type="ECO:0000256" key="2">
    <source>
        <dbReference type="SAM" id="SignalP"/>
    </source>
</evidence>
<feature type="region of interest" description="Disordered" evidence="1">
    <location>
        <begin position="140"/>
        <end position="182"/>
    </location>
</feature>
<feature type="chain" id="PRO_5019356608" evidence="2">
    <location>
        <begin position="25"/>
        <end position="182"/>
    </location>
</feature>
<reference evidence="3 4" key="1">
    <citation type="submission" date="2018-09" db="EMBL/GenBank/DDBJ databases">
        <title>Altererythrobacter spongiae sp. nov., isolated from a marine sponge.</title>
        <authorList>
            <person name="Zhuang L."/>
            <person name="Luo L."/>
        </authorList>
    </citation>
    <scope>NUCLEOTIDE SEQUENCE [LARGE SCALE GENOMIC DNA]</scope>
    <source>
        <strain evidence="3 4">HN-Y73</strain>
    </source>
</reference>
<name>A0A420EED9_9SPHN</name>
<evidence type="ECO:0000313" key="4">
    <source>
        <dbReference type="Proteomes" id="UP000284395"/>
    </source>
</evidence>
<dbReference type="EMBL" id="RAPF01000007">
    <property type="protein sequence ID" value="RKF19059.1"/>
    <property type="molecule type" value="Genomic_DNA"/>
</dbReference>
<keyword evidence="4" id="KW-1185">Reference proteome</keyword>
<accession>A0A420EED9</accession>
<organism evidence="3 4">
    <name type="scientific">Altericroceibacterium spongiae</name>
    <dbReference type="NCBI Taxonomy" id="2320269"/>
    <lineage>
        <taxon>Bacteria</taxon>
        <taxon>Pseudomonadati</taxon>
        <taxon>Pseudomonadota</taxon>
        <taxon>Alphaproteobacteria</taxon>
        <taxon>Sphingomonadales</taxon>
        <taxon>Erythrobacteraceae</taxon>
        <taxon>Altericroceibacterium</taxon>
    </lineage>
</organism>
<sequence length="182" mass="20463">MFAHIGSMAAALFCAGVALAPAQARNADRPHGGGEYRGGWEGAWDADGNFDGVWSGTYYRYDPEAEMERLPPPSPPVTKSELFHYPEPQRSAWLSECRHRLLNNRSLEGMVIDQASARAHIADRCERYLVSYEAAYSRPQYPLPESSASQSRVPRMRALRRREDRRIAAQDVTDSGTVTYQQ</sequence>
<dbReference type="AlphaFoldDB" id="A0A420EED9"/>
<feature type="signal peptide" evidence="2">
    <location>
        <begin position="1"/>
        <end position="24"/>
    </location>
</feature>
<feature type="compositionally biased region" description="Polar residues" evidence="1">
    <location>
        <begin position="172"/>
        <end position="182"/>
    </location>
</feature>
<dbReference type="RefSeq" id="WP_120325455.1">
    <property type="nucleotide sequence ID" value="NZ_RAPF01000007.1"/>
</dbReference>
<keyword evidence="2" id="KW-0732">Signal</keyword>
<protein>
    <submittedName>
        <fullName evidence="3">Uncharacterized protein</fullName>
    </submittedName>
</protein>
<proteinExistence type="predicted"/>
<dbReference type="OrthoDB" id="9941568at2"/>
<evidence type="ECO:0000256" key="1">
    <source>
        <dbReference type="SAM" id="MobiDB-lite"/>
    </source>
</evidence>
<gene>
    <name evidence="3" type="ORF">D6851_13655</name>
</gene>
<dbReference type="Proteomes" id="UP000284395">
    <property type="component" value="Unassembled WGS sequence"/>
</dbReference>